<keyword evidence="7" id="KW-0999">Mitochondrion inner membrane</keyword>
<comment type="subunit">
    <text evidence="13">Exists as an octamer composed of four MTCK homodimers.</text>
</comment>
<dbReference type="SUPFAM" id="SSF48034">
    <property type="entry name" value="Guanido kinase N-terminal domain"/>
    <property type="match status" value="1"/>
</dbReference>
<dbReference type="PANTHER" id="PTHR11547">
    <property type="entry name" value="ARGININE OR CREATINE KINASE"/>
    <property type="match status" value="1"/>
</dbReference>
<dbReference type="Gene3D" id="3.30.590.10">
    <property type="entry name" value="Glutamine synthetase/guanido kinase, catalytic domain"/>
    <property type="match status" value="1"/>
</dbReference>
<proteinExistence type="inferred from homology"/>
<dbReference type="PANTHER" id="PTHR11547:SF24">
    <property type="entry name" value="CREATINE KINASE U-TYPE, MITOCHONDRIAL"/>
    <property type="match status" value="1"/>
</dbReference>
<dbReference type="InterPro" id="IPR036802">
    <property type="entry name" value="ATP-guanido_PTrfase_N_sf"/>
</dbReference>
<evidence type="ECO:0000256" key="5">
    <source>
        <dbReference type="ARBA" id="ARBA00022741"/>
    </source>
</evidence>
<evidence type="ECO:0000256" key="3">
    <source>
        <dbReference type="ARBA" id="ARBA00012231"/>
    </source>
</evidence>
<evidence type="ECO:0000256" key="6">
    <source>
        <dbReference type="ARBA" id="ARBA00022777"/>
    </source>
</evidence>
<protein>
    <recommendedName>
        <fullName evidence="14">Creatine kinase U-type, mitochondrial</fullName>
        <ecNumber evidence="3">2.7.3.2</ecNumber>
    </recommendedName>
    <alternativeName>
        <fullName evidence="15">Acidic-type mitochondrial creatine kinase</fullName>
    </alternativeName>
    <alternativeName>
        <fullName evidence="16">Ubiquitous mitochondrial creatine kinase</fullName>
    </alternativeName>
</protein>
<keyword evidence="6 18" id="KW-0418">Kinase</keyword>
<reference evidence="23" key="1">
    <citation type="journal article" date="2013" name="Science">
        <title>Comparative analysis of bat genomes provides insight into the evolution of flight and immunity.</title>
        <authorList>
            <person name="Zhang G."/>
            <person name="Cowled C."/>
            <person name="Shi Z."/>
            <person name="Huang Z."/>
            <person name="Bishop-Lilly K.A."/>
            <person name="Fang X."/>
            <person name="Wynne J.W."/>
            <person name="Xiong Z."/>
            <person name="Baker M.L."/>
            <person name="Zhao W."/>
            <person name="Tachedjian M."/>
            <person name="Zhu Y."/>
            <person name="Zhou P."/>
            <person name="Jiang X."/>
            <person name="Ng J."/>
            <person name="Yang L."/>
            <person name="Wu L."/>
            <person name="Xiao J."/>
            <person name="Feng Y."/>
            <person name="Chen Y."/>
            <person name="Sun X."/>
            <person name="Zhang Y."/>
            <person name="Marsh G.A."/>
            <person name="Crameri G."/>
            <person name="Broder C.C."/>
            <person name="Frey K.G."/>
            <person name="Wang L.F."/>
            <person name="Wang J."/>
        </authorList>
    </citation>
    <scope>NUCLEOTIDE SEQUENCE [LARGE SCALE GENOMIC DNA]</scope>
</reference>
<dbReference type="AlphaFoldDB" id="L5K2D2"/>
<evidence type="ECO:0000256" key="2">
    <source>
        <dbReference type="ARBA" id="ARBA00006798"/>
    </source>
</evidence>
<dbReference type="PROSITE" id="PS51509">
    <property type="entry name" value="PHOSPHAGEN_KINASE_N"/>
    <property type="match status" value="1"/>
</dbReference>
<dbReference type="GO" id="GO:0046314">
    <property type="term" value="P:phosphocreatine biosynthetic process"/>
    <property type="evidence" value="ECO:0007669"/>
    <property type="project" value="InterPro"/>
</dbReference>
<dbReference type="eggNOG" id="KOG3581">
    <property type="taxonomic scope" value="Eukaryota"/>
</dbReference>
<dbReference type="PROSITE" id="PS51510">
    <property type="entry name" value="PHOSPHAGEN_KINASE_C"/>
    <property type="match status" value="1"/>
</dbReference>
<dbReference type="GO" id="GO:0005524">
    <property type="term" value="F:ATP binding"/>
    <property type="evidence" value="ECO:0007669"/>
    <property type="project" value="UniProtKB-UniRule"/>
</dbReference>
<name>L5K2D2_PTEAL</name>
<dbReference type="Pfam" id="PF00217">
    <property type="entry name" value="ATP-gua_Ptrans"/>
    <property type="match status" value="1"/>
</dbReference>
<evidence type="ECO:0000256" key="19">
    <source>
        <dbReference type="RuleBase" id="RU000505"/>
    </source>
</evidence>
<dbReference type="STRING" id="9402.L5K2D2"/>
<dbReference type="CDD" id="cd00716">
    <property type="entry name" value="creatine_kinase_like"/>
    <property type="match status" value="1"/>
</dbReference>
<dbReference type="InterPro" id="IPR022413">
    <property type="entry name" value="ATP-guanido_PTrfase_N"/>
</dbReference>
<dbReference type="Gene3D" id="1.10.135.10">
    <property type="entry name" value="ATP:guanido phosphotransferase, N-terminal domain"/>
    <property type="match status" value="1"/>
</dbReference>
<dbReference type="InterPro" id="IPR022414">
    <property type="entry name" value="ATP-guanido_PTrfase_cat"/>
</dbReference>
<dbReference type="Proteomes" id="UP000010552">
    <property type="component" value="Unassembled WGS sequence"/>
</dbReference>
<evidence type="ECO:0000259" key="20">
    <source>
        <dbReference type="PROSITE" id="PS51509"/>
    </source>
</evidence>
<evidence type="ECO:0000256" key="14">
    <source>
        <dbReference type="ARBA" id="ARBA00039465"/>
    </source>
</evidence>
<dbReference type="FunFam" id="1.10.135.10:FF:000002">
    <property type="entry name" value="creatine kinase S-type, mitochondrial"/>
    <property type="match status" value="1"/>
</dbReference>
<comment type="caution">
    <text evidence="18">Lacks conserved residue(s) required for the propagation of feature annotation.</text>
</comment>
<feature type="binding site" evidence="18">
    <location>
        <position position="257"/>
    </location>
    <ligand>
        <name>ATP</name>
        <dbReference type="ChEBI" id="CHEBI:30616"/>
    </ligand>
</feature>
<keyword evidence="8 18" id="KW-0067">ATP-binding</keyword>
<gene>
    <name evidence="22" type="ORF">PAL_GLEAN10023548</name>
</gene>
<evidence type="ECO:0000313" key="23">
    <source>
        <dbReference type="Proteomes" id="UP000010552"/>
    </source>
</evidence>
<feature type="binding site" evidence="18">
    <location>
        <begin position="313"/>
        <end position="317"/>
    </location>
    <ligand>
        <name>ATP</name>
        <dbReference type="ChEBI" id="CHEBI:30616"/>
    </ligand>
</feature>
<dbReference type="GO" id="GO:0005743">
    <property type="term" value="C:mitochondrial inner membrane"/>
    <property type="evidence" value="ECO:0007669"/>
    <property type="project" value="UniProtKB-SubCell"/>
</dbReference>
<evidence type="ECO:0000256" key="9">
    <source>
        <dbReference type="ARBA" id="ARBA00022946"/>
    </source>
</evidence>
<dbReference type="EC" id="2.7.3.2" evidence="3"/>
<evidence type="ECO:0000256" key="11">
    <source>
        <dbReference type="ARBA" id="ARBA00023136"/>
    </source>
</evidence>
<keyword evidence="23" id="KW-1185">Reference proteome</keyword>
<evidence type="ECO:0000256" key="10">
    <source>
        <dbReference type="ARBA" id="ARBA00023128"/>
    </source>
</evidence>
<dbReference type="InterPro" id="IPR014746">
    <property type="entry name" value="Gln_synth/guanido_kin_cat_dom"/>
</dbReference>
<dbReference type="InParanoid" id="L5K2D2"/>
<evidence type="ECO:0000256" key="13">
    <source>
        <dbReference type="ARBA" id="ARBA00038753"/>
    </source>
</evidence>
<evidence type="ECO:0000256" key="4">
    <source>
        <dbReference type="ARBA" id="ARBA00022679"/>
    </source>
</evidence>
<evidence type="ECO:0000256" key="17">
    <source>
        <dbReference type="PROSITE-ProRule" id="PRU00842"/>
    </source>
</evidence>
<evidence type="ECO:0000256" key="8">
    <source>
        <dbReference type="ARBA" id="ARBA00022840"/>
    </source>
</evidence>
<dbReference type="GO" id="GO:0004111">
    <property type="term" value="F:creatine kinase activity"/>
    <property type="evidence" value="ECO:0007669"/>
    <property type="project" value="UniProtKB-EC"/>
</dbReference>
<accession>L5K2D2</accession>
<evidence type="ECO:0000256" key="7">
    <source>
        <dbReference type="ARBA" id="ARBA00022792"/>
    </source>
</evidence>
<evidence type="ECO:0000313" key="22">
    <source>
        <dbReference type="EMBL" id="ELK05482.1"/>
    </source>
</evidence>
<dbReference type="SUPFAM" id="SSF55931">
    <property type="entry name" value="Glutamine synthetase/guanido kinase"/>
    <property type="match status" value="1"/>
</dbReference>
<dbReference type="PROSITE" id="PS00112">
    <property type="entry name" value="PHOSPHAGEN_KINASE"/>
    <property type="match status" value="1"/>
</dbReference>
<dbReference type="FunCoup" id="L5K2D2">
    <property type="interactions" value="210"/>
</dbReference>
<keyword evidence="5 18" id="KW-0547">Nucleotide-binding</keyword>
<comment type="subcellular location">
    <subcellularLocation>
        <location evidence="1">Mitochondrion inner membrane</location>
        <topology evidence="1">Peripheral membrane protein</topology>
        <orientation evidence="1">Intermembrane side</orientation>
    </subcellularLocation>
</comment>
<evidence type="ECO:0000259" key="21">
    <source>
        <dbReference type="PROSITE" id="PS51510"/>
    </source>
</evidence>
<sequence length="405" mass="45826">MAGPFSRLLSAHPKLRLMALAGAGSLAAGFLLRPEPVRAASERRRLYPPSAEYPDLRKHNNCMASHLTPAVYARLCDKTTPTGWTLDQCIQTGVDNPGHPFIKTVGMVAGDEETYEVFAELFDPVIQERHNGYDPRTMKHTTDLDASKIRSGYFDERYVLSSRVRTGRSIRGLSLPPACTRAERREVERVVVDALSGLKGDLAGRYYRLSEMTEAEQQQLIDVRGFERDLGGGSRWKEEHNNEKSFLIWVNEEDHTRVISMEKGGNMKKVFERFCRGLKEVERLIQERGWEFMWNERLGYILTCPSNLGTGLRAGVHIKLPLLSKDSRFPKILENLRLQKRGTGGVDTAATGSVFDVSNLDRLGKSEVELVQLVIDGVNYLIDCERRLERGQDIRIPPPLIHNKH</sequence>
<feature type="domain" description="Phosphagen kinase C-terminal" evidence="21">
    <location>
        <begin position="158"/>
        <end position="388"/>
    </location>
</feature>
<dbReference type="EMBL" id="KB031042">
    <property type="protein sequence ID" value="ELK05482.1"/>
    <property type="molecule type" value="Genomic_DNA"/>
</dbReference>
<keyword evidence="10" id="KW-0496">Mitochondrion</keyword>
<evidence type="ECO:0000256" key="18">
    <source>
        <dbReference type="PROSITE-ProRule" id="PRU00843"/>
    </source>
</evidence>
<evidence type="ECO:0000256" key="12">
    <source>
        <dbReference type="ARBA" id="ARBA00037274"/>
    </source>
</evidence>
<feature type="binding site" evidence="18">
    <location>
        <begin position="341"/>
        <end position="346"/>
    </location>
    <ligand>
        <name>ATP</name>
        <dbReference type="ChEBI" id="CHEBI:30616"/>
    </ligand>
</feature>
<comment type="similarity">
    <text evidence="2 17 19">Belongs to the ATP:guanido phosphotransferase family.</text>
</comment>
<dbReference type="InterPro" id="IPR022415">
    <property type="entry name" value="ATP-guanido_PTrfase_AS"/>
</dbReference>
<evidence type="ECO:0000256" key="16">
    <source>
        <dbReference type="ARBA" id="ARBA00041802"/>
    </source>
</evidence>
<feature type="binding site" evidence="18">
    <location>
        <begin position="161"/>
        <end position="165"/>
    </location>
    <ligand>
        <name>ATP</name>
        <dbReference type="ChEBI" id="CHEBI:30616"/>
    </ligand>
</feature>
<dbReference type="Pfam" id="PF02807">
    <property type="entry name" value="ATP-gua_PtransN"/>
    <property type="match status" value="1"/>
</dbReference>
<dbReference type="InterPro" id="IPR000749">
    <property type="entry name" value="ATP-guanido_PTrfase"/>
</dbReference>
<feature type="domain" description="Phosphagen kinase N-terminal" evidence="20">
    <location>
        <begin position="45"/>
        <end position="131"/>
    </location>
</feature>
<keyword evidence="11" id="KW-0472">Membrane</keyword>
<keyword evidence="9" id="KW-0809">Transit peptide</keyword>
<evidence type="ECO:0000256" key="15">
    <source>
        <dbReference type="ARBA" id="ARBA00041417"/>
    </source>
</evidence>
<keyword evidence="4 18" id="KW-0808">Transferase</keyword>
<evidence type="ECO:0000256" key="1">
    <source>
        <dbReference type="ARBA" id="ARBA00004137"/>
    </source>
</evidence>
<organism evidence="22 23">
    <name type="scientific">Pteropus alecto</name>
    <name type="common">Black flying fox</name>
    <dbReference type="NCBI Taxonomy" id="9402"/>
    <lineage>
        <taxon>Eukaryota</taxon>
        <taxon>Metazoa</taxon>
        <taxon>Chordata</taxon>
        <taxon>Craniata</taxon>
        <taxon>Vertebrata</taxon>
        <taxon>Euteleostomi</taxon>
        <taxon>Mammalia</taxon>
        <taxon>Eutheria</taxon>
        <taxon>Laurasiatheria</taxon>
        <taxon>Chiroptera</taxon>
        <taxon>Yinpterochiroptera</taxon>
        <taxon>Pteropodoidea</taxon>
        <taxon>Pteropodidae</taxon>
        <taxon>Pteropodinae</taxon>
        <taxon>Pteropus</taxon>
    </lineage>
</organism>
<dbReference type="FunFam" id="3.30.590.10:FF:000002">
    <property type="entry name" value="Creatine kinase S-type, mitochondrial"/>
    <property type="match status" value="1"/>
</dbReference>
<comment type="function">
    <text evidence="12">Reversibly catalyzes the transfer of phosphate between ATP and various phosphogens (e.g. creatine phosphate). Creatine kinase isoenzymes play a central role in energy transduction in tissues with large, fluctuating energy demands, such as skeletal muscle, heart, brain and spermatozoa.</text>
</comment>